<name>A0A2P6R9K2_ROSCH</name>
<feature type="transmembrane region" description="Helical" evidence="7">
    <location>
        <begin position="417"/>
        <end position="434"/>
    </location>
</feature>
<dbReference type="Proteomes" id="UP000238479">
    <property type="component" value="Chromosome 3"/>
</dbReference>
<keyword evidence="9" id="KW-1185">Reference proteome</keyword>
<dbReference type="CDD" id="cd17416">
    <property type="entry name" value="MFS_NPF1_2"/>
    <property type="match status" value="1"/>
</dbReference>
<dbReference type="SUPFAM" id="SSF103473">
    <property type="entry name" value="MFS general substrate transporter"/>
    <property type="match status" value="1"/>
</dbReference>
<feature type="region of interest" description="Disordered" evidence="6">
    <location>
        <begin position="1"/>
        <end position="25"/>
    </location>
</feature>
<comment type="subcellular location">
    <subcellularLocation>
        <location evidence="1">Membrane</location>
        <topology evidence="1">Multi-pass membrane protein</topology>
    </subcellularLocation>
</comment>
<comment type="similarity">
    <text evidence="2">Belongs to the major facilitator superfamily. Proton-dependent oligopeptide transporter (POT/PTR) (TC 2.A.17) family.</text>
</comment>
<feature type="transmembrane region" description="Helical" evidence="7">
    <location>
        <begin position="328"/>
        <end position="348"/>
    </location>
</feature>
<organism evidence="8 9">
    <name type="scientific">Rosa chinensis</name>
    <name type="common">China rose</name>
    <dbReference type="NCBI Taxonomy" id="74649"/>
    <lineage>
        <taxon>Eukaryota</taxon>
        <taxon>Viridiplantae</taxon>
        <taxon>Streptophyta</taxon>
        <taxon>Embryophyta</taxon>
        <taxon>Tracheophyta</taxon>
        <taxon>Spermatophyta</taxon>
        <taxon>Magnoliopsida</taxon>
        <taxon>eudicotyledons</taxon>
        <taxon>Gunneridae</taxon>
        <taxon>Pentapetalae</taxon>
        <taxon>rosids</taxon>
        <taxon>fabids</taxon>
        <taxon>Rosales</taxon>
        <taxon>Rosaceae</taxon>
        <taxon>Rosoideae</taxon>
        <taxon>Rosoideae incertae sedis</taxon>
        <taxon>Rosa</taxon>
    </lineage>
</organism>
<gene>
    <name evidence="8" type="ORF">RchiOBHm_Chr3g0464881</name>
</gene>
<keyword evidence="5 7" id="KW-0472">Membrane</keyword>
<feature type="transmembrane region" description="Helical" evidence="7">
    <location>
        <begin position="454"/>
        <end position="478"/>
    </location>
</feature>
<feature type="transmembrane region" description="Helical" evidence="7">
    <location>
        <begin position="490"/>
        <end position="513"/>
    </location>
</feature>
<dbReference type="Gramene" id="PRQ43107">
    <property type="protein sequence ID" value="PRQ43107"/>
    <property type="gene ID" value="RchiOBHm_Chr3g0464881"/>
</dbReference>
<dbReference type="Pfam" id="PF00854">
    <property type="entry name" value="PTR2"/>
    <property type="match status" value="1"/>
</dbReference>
<dbReference type="OrthoDB" id="8904098at2759"/>
<evidence type="ECO:0000313" key="8">
    <source>
        <dbReference type="EMBL" id="PRQ43107.1"/>
    </source>
</evidence>
<reference evidence="8 9" key="1">
    <citation type="journal article" date="2018" name="Nat. Genet.">
        <title>The Rosa genome provides new insights in the design of modern roses.</title>
        <authorList>
            <person name="Bendahmane M."/>
        </authorList>
    </citation>
    <scope>NUCLEOTIDE SEQUENCE [LARGE SCALE GENOMIC DNA]</scope>
    <source>
        <strain evidence="9">cv. Old Blush</strain>
    </source>
</reference>
<feature type="transmembrane region" description="Helical" evidence="7">
    <location>
        <begin position="538"/>
        <end position="562"/>
    </location>
</feature>
<feature type="transmembrane region" description="Helical" evidence="7">
    <location>
        <begin position="214"/>
        <end position="235"/>
    </location>
</feature>
<feature type="compositionally biased region" description="Basic and acidic residues" evidence="6">
    <location>
        <begin position="1"/>
        <end position="16"/>
    </location>
</feature>
<dbReference type="GO" id="GO:0016020">
    <property type="term" value="C:membrane"/>
    <property type="evidence" value="ECO:0007669"/>
    <property type="project" value="UniProtKB-SubCell"/>
</dbReference>
<protein>
    <submittedName>
        <fullName evidence="8">Putative proton-dependent oligopeptide transporter family, major facilitator superfamily</fullName>
    </submittedName>
</protein>
<sequence length="575" mass="63705">MEEGWGRGENAREHATMHSSSPPKQLVGGWKAVRYILGNETFEKLASMSLVANLVLYLHTKYNLDNVVSANVYNIWSGSCNVAPLIGAYLADTLLGKYSTLLYSSIASLMGMVSLTLTASLHELTPPACNGQAQCEQPNAWQKFVLFSGLGLLVIGSGGLRPCNIAFGADQFDTTTEKGRAQLDSFCNWWYFLFTIALIVALTGVVYIQTHISWVLGFAIPAGCFALSILIFLLGRKLYIRVKPQGSTFGDIMRVIVAAFRKFRTKTSGQSLYDAPSIGQELEQILAHTERFEFLDKAAVIVDPNELDSNGNPKSGWRLCSVQQVERLKCVIALLPVCISGIGCFIGMQQMPSFGTFQAIQTNKKIGNNFEIPPAWMFLTQMIALSIWIIIYECIYIPWIQKRNNDESGRLTMETRFKVGIVMSILCMVVAGLTEMKRRNSALENGSFESPITVALLVPQFALSGLIEAFAAIALMELLTTQWPKSMRTFAGAVFFLSLSIASYFTSILVSIVKKVTSLNGNTSWLGGNDLNKNRLDYYYYTIAGLGVLNLLYFQFIARHFLSDADGHDRSRIPI</sequence>
<evidence type="ECO:0000256" key="4">
    <source>
        <dbReference type="ARBA" id="ARBA00022989"/>
    </source>
</evidence>
<feature type="transmembrane region" description="Helical" evidence="7">
    <location>
        <begin position="375"/>
        <end position="396"/>
    </location>
</feature>
<evidence type="ECO:0000313" key="9">
    <source>
        <dbReference type="Proteomes" id="UP000238479"/>
    </source>
</evidence>
<evidence type="ECO:0000256" key="3">
    <source>
        <dbReference type="ARBA" id="ARBA00022692"/>
    </source>
</evidence>
<feature type="transmembrane region" description="Helical" evidence="7">
    <location>
        <begin position="189"/>
        <end position="208"/>
    </location>
</feature>
<evidence type="ECO:0000256" key="7">
    <source>
        <dbReference type="SAM" id="Phobius"/>
    </source>
</evidence>
<dbReference type="PANTHER" id="PTHR11654">
    <property type="entry name" value="OLIGOPEPTIDE TRANSPORTER-RELATED"/>
    <property type="match status" value="1"/>
</dbReference>
<dbReference type="OMA" id="PWLGGND"/>
<keyword evidence="4 7" id="KW-1133">Transmembrane helix</keyword>
<evidence type="ECO:0000256" key="2">
    <source>
        <dbReference type="ARBA" id="ARBA00005982"/>
    </source>
</evidence>
<dbReference type="InterPro" id="IPR036259">
    <property type="entry name" value="MFS_trans_sf"/>
</dbReference>
<dbReference type="EMBL" id="PDCK01000041">
    <property type="protein sequence ID" value="PRQ43107.1"/>
    <property type="molecule type" value="Genomic_DNA"/>
</dbReference>
<evidence type="ECO:0000256" key="5">
    <source>
        <dbReference type="ARBA" id="ARBA00023136"/>
    </source>
</evidence>
<dbReference type="InterPro" id="IPR000109">
    <property type="entry name" value="POT_fam"/>
</dbReference>
<evidence type="ECO:0000256" key="6">
    <source>
        <dbReference type="SAM" id="MobiDB-lite"/>
    </source>
</evidence>
<dbReference type="GO" id="GO:0022857">
    <property type="term" value="F:transmembrane transporter activity"/>
    <property type="evidence" value="ECO:0007669"/>
    <property type="project" value="InterPro"/>
</dbReference>
<dbReference type="Gene3D" id="1.20.1250.20">
    <property type="entry name" value="MFS general substrate transporter like domains"/>
    <property type="match status" value="1"/>
</dbReference>
<proteinExistence type="inferred from homology"/>
<dbReference type="AlphaFoldDB" id="A0A2P6R9K2"/>
<keyword evidence="3 7" id="KW-0812">Transmembrane</keyword>
<evidence type="ECO:0000256" key="1">
    <source>
        <dbReference type="ARBA" id="ARBA00004141"/>
    </source>
</evidence>
<comment type="caution">
    <text evidence="8">The sequence shown here is derived from an EMBL/GenBank/DDBJ whole genome shotgun (WGS) entry which is preliminary data.</text>
</comment>
<accession>A0A2P6R9K2</accession>